<proteinExistence type="predicted"/>
<comment type="caution">
    <text evidence="7">The sequence shown here is derived from an EMBL/GenBank/DDBJ whole genome shotgun (WGS) entry which is preliminary data.</text>
</comment>
<dbReference type="Proteomes" id="UP001430306">
    <property type="component" value="Unassembled WGS sequence"/>
</dbReference>
<dbReference type="Pfam" id="PF07635">
    <property type="entry name" value="PSCyt1"/>
    <property type="match status" value="1"/>
</dbReference>
<dbReference type="InterPro" id="IPR013039">
    <property type="entry name" value="DUF1588"/>
</dbReference>
<organism evidence="7 8">
    <name type="scientific">Rhodopirellula halodulae</name>
    <dbReference type="NCBI Taxonomy" id="2894198"/>
    <lineage>
        <taxon>Bacteria</taxon>
        <taxon>Pseudomonadati</taxon>
        <taxon>Planctomycetota</taxon>
        <taxon>Planctomycetia</taxon>
        <taxon>Pirellulales</taxon>
        <taxon>Pirellulaceae</taxon>
        <taxon>Rhodopirellula</taxon>
    </lineage>
</organism>
<evidence type="ECO:0000259" key="1">
    <source>
        <dbReference type="Pfam" id="PF07624"/>
    </source>
</evidence>
<dbReference type="EMBL" id="JAJKFW010000057">
    <property type="protein sequence ID" value="MCC9644571.1"/>
    <property type="molecule type" value="Genomic_DNA"/>
</dbReference>
<evidence type="ECO:0000259" key="5">
    <source>
        <dbReference type="Pfam" id="PF07635"/>
    </source>
</evidence>
<dbReference type="InterPro" id="IPR011478">
    <property type="entry name" value="DUF1585"/>
</dbReference>
<name>A0ABS8NM34_9BACT</name>
<dbReference type="RefSeq" id="WP_230276290.1">
    <property type="nucleotide sequence ID" value="NZ_JAJKFW010000057.1"/>
</dbReference>
<dbReference type="Pfam" id="PF07626">
    <property type="entry name" value="PSD3"/>
    <property type="match status" value="1"/>
</dbReference>
<feature type="domain" description="Cytochrome C Planctomycete-type" evidence="5">
    <location>
        <begin position="59"/>
        <end position="106"/>
    </location>
</feature>
<dbReference type="Pfam" id="PF07624">
    <property type="entry name" value="PSD2"/>
    <property type="match status" value="1"/>
</dbReference>
<reference evidence="7" key="1">
    <citation type="submission" date="2021-11" db="EMBL/GenBank/DDBJ databases">
        <title>Genome sequence.</title>
        <authorList>
            <person name="Sun Q."/>
        </authorList>
    </citation>
    <scope>NUCLEOTIDE SEQUENCE</scope>
    <source>
        <strain evidence="7">JC740</strain>
    </source>
</reference>
<dbReference type="Pfam" id="PF07631">
    <property type="entry name" value="PSD4"/>
    <property type="match status" value="1"/>
</dbReference>
<feature type="domain" description="DUF1588" evidence="3">
    <location>
        <begin position="620"/>
        <end position="716"/>
    </location>
</feature>
<gene>
    <name evidence="7" type="ORF">LOC71_20040</name>
</gene>
<evidence type="ECO:0000313" key="7">
    <source>
        <dbReference type="EMBL" id="MCC9644571.1"/>
    </source>
</evidence>
<dbReference type="Pfam" id="PF07627">
    <property type="entry name" value="PSCyt3"/>
    <property type="match status" value="1"/>
</dbReference>
<dbReference type="InterPro" id="IPR013043">
    <property type="entry name" value="DUF1595"/>
</dbReference>
<feature type="domain" description="DUF1587" evidence="2">
    <location>
        <begin position="141"/>
        <end position="204"/>
    </location>
</feature>
<dbReference type="InterPro" id="IPR011429">
    <property type="entry name" value="Cyt_c_Planctomycete-type"/>
</dbReference>
<evidence type="ECO:0000259" key="2">
    <source>
        <dbReference type="Pfam" id="PF07626"/>
    </source>
</evidence>
<feature type="domain" description="DUF1592" evidence="4">
    <location>
        <begin position="474"/>
        <end position="600"/>
    </location>
</feature>
<sequence>MITSSDPFWFGFRFVWTRVVGTRVLLAWVALGVMPVAAKANEPGQETPEVIAEFIEFNCVGCHDSYTKEGDLDLEALTLSLDDPDNFHRWERVFDRVRAGEMPPDEQIEDGEKQGFLAKMHDTLLAADSNRIAKGGRVAARRLTRNQYERNVNELLQVNLPLRQLLPEESMSFGFDTVSKSQQVSDHSIAAYLDAADWALQTAFDRLLSGDRGETVRLDWTKLRRNERRHNREPEGRPDHQDIVSWSCSQNFYGRMPATSVTQSANYRIRIKAHAINLPKMGRVWCSVESGVCSGNASTMYWVGAIEATDEPRVYEFDAWIRDSHMLRIVPNDKGIGRVAAQKVDQKAGTLENEGVPGVAIQWIEMQRLVSDQEQLRHTLVGELRLEPLEEPTSNRAYRLVSKAPRRDLKQLLHRFAERAFRRLVSVEEMQPYLDFASAKWNEKRSLRDALQTGYRAILCSSRFLYFEEAPGELDDFAVANRLSHMVWGKAPDEQLRNLAAAGELRNPDTLREQTERLLNDPQSATFIEEFATQWLELYELDSTTPDGQLYPEYDDTLHRSLTQETFAFLSHLIENDLPITNVVDSDFTFVNQRLARHYSLEWPGGTGFQKVAVDRQSRRGGMITHASVLKVTANGTTTSPIIRGVWMLEKVMGEHVPPPPANVPAVEPDIRGATSIRDQLDKHRSIDSCAACHVKIDPPGFALESYDVIGGWRDRYRAAGKKKRWVPGLPVDPSHEFTTGEAFDNMDGLKDILLKRDDQLAANMASHLVTYSTGAAPTFADRAAIDHIVQQTDSFDHGMRSMIHAVVQSPLFLSK</sequence>
<evidence type="ECO:0000259" key="3">
    <source>
        <dbReference type="Pfam" id="PF07627"/>
    </source>
</evidence>
<keyword evidence="8" id="KW-1185">Reference proteome</keyword>
<evidence type="ECO:0000259" key="4">
    <source>
        <dbReference type="Pfam" id="PF07631"/>
    </source>
</evidence>
<feature type="domain" description="DUF1595" evidence="6">
    <location>
        <begin position="409"/>
        <end position="469"/>
    </location>
</feature>
<dbReference type="InterPro" id="IPR013042">
    <property type="entry name" value="DUF1592"/>
</dbReference>
<evidence type="ECO:0000259" key="6">
    <source>
        <dbReference type="Pfam" id="PF07637"/>
    </source>
</evidence>
<dbReference type="InterPro" id="IPR013036">
    <property type="entry name" value="DUF1587"/>
</dbReference>
<feature type="domain" description="DUF1585" evidence="1">
    <location>
        <begin position="741"/>
        <end position="813"/>
    </location>
</feature>
<dbReference type="Pfam" id="PF07637">
    <property type="entry name" value="PSD5"/>
    <property type="match status" value="1"/>
</dbReference>
<accession>A0ABS8NM34</accession>
<protein>
    <submittedName>
        <fullName evidence="7">DUF1592 domain-containing protein</fullName>
    </submittedName>
</protein>
<evidence type="ECO:0000313" key="8">
    <source>
        <dbReference type="Proteomes" id="UP001430306"/>
    </source>
</evidence>